<evidence type="ECO:0000313" key="2">
    <source>
        <dbReference type="Proteomes" id="UP000807159"/>
    </source>
</evidence>
<proteinExistence type="predicted"/>
<name>A0A8T2Z372_POPDE</name>
<evidence type="ECO:0008006" key="3">
    <source>
        <dbReference type="Google" id="ProtNLM"/>
    </source>
</evidence>
<gene>
    <name evidence="1" type="ORF">H0E87_009123</name>
</gene>
<dbReference type="AlphaFoldDB" id="A0A8T2Z372"/>
<dbReference type="Proteomes" id="UP000807159">
    <property type="component" value="Chromosome 4"/>
</dbReference>
<dbReference type="EMBL" id="JACEGQ020000004">
    <property type="protein sequence ID" value="KAH8511827.1"/>
    <property type="molecule type" value="Genomic_DNA"/>
</dbReference>
<organism evidence="1 2">
    <name type="scientific">Populus deltoides</name>
    <name type="common">Eastern poplar</name>
    <name type="synonym">Eastern cottonwood</name>
    <dbReference type="NCBI Taxonomy" id="3696"/>
    <lineage>
        <taxon>Eukaryota</taxon>
        <taxon>Viridiplantae</taxon>
        <taxon>Streptophyta</taxon>
        <taxon>Embryophyta</taxon>
        <taxon>Tracheophyta</taxon>
        <taxon>Spermatophyta</taxon>
        <taxon>Magnoliopsida</taxon>
        <taxon>eudicotyledons</taxon>
        <taxon>Gunneridae</taxon>
        <taxon>Pentapetalae</taxon>
        <taxon>rosids</taxon>
        <taxon>fabids</taxon>
        <taxon>Malpighiales</taxon>
        <taxon>Salicaceae</taxon>
        <taxon>Saliceae</taxon>
        <taxon>Populus</taxon>
    </lineage>
</organism>
<sequence>MAQSQSQTITIPLEHATPEQFYSVFNPPYLIHDICRQIGIGIDIQIAPGYRATIQLQFPNGEIRKIEGEVTMIEPPVRTTTFRTWIEHELGSDHKLKLEFTADGSVKWTVSCNHCPPPDDYIKLLESVSQAVDNHFAKN</sequence>
<keyword evidence="2" id="KW-1185">Reference proteome</keyword>
<evidence type="ECO:0000313" key="1">
    <source>
        <dbReference type="EMBL" id="KAH8511827.1"/>
    </source>
</evidence>
<protein>
    <recommendedName>
        <fullName evidence="3">Bet v I/Major latex protein domain-containing protein</fullName>
    </recommendedName>
</protein>
<reference evidence="1" key="1">
    <citation type="journal article" date="2021" name="J. Hered.">
        <title>Genome Assembly of Salicaceae Populus deltoides (Eastern Cottonwood) I-69 Based on Nanopore Sequencing and Hi-C Technologies.</title>
        <authorList>
            <person name="Bai S."/>
            <person name="Wu H."/>
            <person name="Zhang J."/>
            <person name="Pan Z."/>
            <person name="Zhao W."/>
            <person name="Li Z."/>
            <person name="Tong C."/>
        </authorList>
    </citation>
    <scope>NUCLEOTIDE SEQUENCE</scope>
    <source>
        <tissue evidence="1">Leaf</tissue>
    </source>
</reference>
<accession>A0A8T2Z372</accession>
<comment type="caution">
    <text evidence="1">The sequence shown here is derived from an EMBL/GenBank/DDBJ whole genome shotgun (WGS) entry which is preliminary data.</text>
</comment>